<reference evidence="2 3" key="1">
    <citation type="submission" date="2006-06" db="EMBL/GenBank/DDBJ databases">
        <authorList>
            <person name="Moran M.A."/>
            <person name="Ferriera S."/>
            <person name="Johnson J."/>
            <person name="Kravitz S."/>
            <person name="Beeson K."/>
            <person name="Sutton G."/>
            <person name="Rogers Y.-H."/>
            <person name="Friedman R."/>
            <person name="Frazier M."/>
            <person name="Venter J.C."/>
        </authorList>
    </citation>
    <scope>NUCLEOTIDE SEQUENCE [LARGE SCALE GENOMIC DNA]</scope>
    <source>
        <strain evidence="2 3">E-37</strain>
    </source>
</reference>
<dbReference type="RefSeq" id="WP_005856637.1">
    <property type="nucleotide sequence ID" value="NZ_AAYA01000003.1"/>
</dbReference>
<dbReference type="Pfam" id="PF06676">
    <property type="entry name" value="DUF1178"/>
    <property type="match status" value="1"/>
</dbReference>
<comment type="caution">
    <text evidence="2">The sequence shown here is derived from an EMBL/GenBank/DDBJ whole genome shotgun (WGS) entry which is preliminary data.</text>
</comment>
<protein>
    <recommendedName>
        <fullName evidence="4">DUF1178 family protein</fullName>
    </recommendedName>
</protein>
<sequence>MIRYALKCAEGHSFESWFQSASAFDRLDAAGHVSCAICGSTKVDKAMMAPRVSSGEAEQAKPLTGTPQHPAEQALAALRDHVEKNSDYVGRDFVREARAMHVGAVPERPIWGEARSDEAKALVEDGIQIAPLPFRPRRESN</sequence>
<dbReference type="InterPro" id="IPR009562">
    <property type="entry name" value="DUF1178"/>
</dbReference>
<feature type="region of interest" description="Disordered" evidence="1">
    <location>
        <begin position="49"/>
        <end position="68"/>
    </location>
</feature>
<keyword evidence="3" id="KW-1185">Reference proteome</keyword>
<evidence type="ECO:0008006" key="4">
    <source>
        <dbReference type="Google" id="ProtNLM"/>
    </source>
</evidence>
<evidence type="ECO:0000313" key="2">
    <source>
        <dbReference type="EMBL" id="EBA09185.1"/>
    </source>
</evidence>
<dbReference type="EMBL" id="AAYA01000003">
    <property type="protein sequence ID" value="EBA09185.1"/>
    <property type="molecule type" value="Genomic_DNA"/>
</dbReference>
<dbReference type="eggNOG" id="COG5319">
    <property type="taxonomic scope" value="Bacteria"/>
</dbReference>
<dbReference type="PIRSF" id="PIRSF032131">
    <property type="entry name" value="UCP032131"/>
    <property type="match status" value="1"/>
</dbReference>
<evidence type="ECO:0000313" key="3">
    <source>
        <dbReference type="Proteomes" id="UP000005713"/>
    </source>
</evidence>
<accession>A3K070</accession>
<proteinExistence type="predicted"/>
<organism evidence="2 3">
    <name type="scientific">Sagittula stellata (strain ATCC 700073 / DSM 11524 / E-37)</name>
    <dbReference type="NCBI Taxonomy" id="388399"/>
    <lineage>
        <taxon>Bacteria</taxon>
        <taxon>Pseudomonadati</taxon>
        <taxon>Pseudomonadota</taxon>
        <taxon>Alphaproteobacteria</taxon>
        <taxon>Rhodobacterales</taxon>
        <taxon>Roseobacteraceae</taxon>
        <taxon>Sagittula</taxon>
    </lineage>
</organism>
<dbReference type="AlphaFoldDB" id="A3K070"/>
<dbReference type="Proteomes" id="UP000005713">
    <property type="component" value="Unassembled WGS sequence"/>
</dbReference>
<gene>
    <name evidence="2" type="ORF">SSE37_23124</name>
</gene>
<name>A3K070_SAGS3</name>
<evidence type="ECO:0000256" key="1">
    <source>
        <dbReference type="SAM" id="MobiDB-lite"/>
    </source>
</evidence>
<dbReference type="OrthoDB" id="9799894at2"/>